<evidence type="ECO:0000313" key="3">
    <source>
        <dbReference type="EMBL" id="TWT43596.1"/>
    </source>
</evidence>
<reference evidence="3 4" key="1">
    <citation type="submission" date="2019-02" db="EMBL/GenBank/DDBJ databases">
        <title>Deep-cultivation of Planctomycetes and their phenomic and genomic characterization uncovers novel biology.</title>
        <authorList>
            <person name="Wiegand S."/>
            <person name="Jogler M."/>
            <person name="Boedeker C."/>
            <person name="Pinto D."/>
            <person name="Vollmers J."/>
            <person name="Rivas-Marin E."/>
            <person name="Kohn T."/>
            <person name="Peeters S.H."/>
            <person name="Heuer A."/>
            <person name="Rast P."/>
            <person name="Oberbeckmann S."/>
            <person name="Bunk B."/>
            <person name="Jeske O."/>
            <person name="Meyerdierks A."/>
            <person name="Storesund J.E."/>
            <person name="Kallscheuer N."/>
            <person name="Luecker S."/>
            <person name="Lage O.M."/>
            <person name="Pohl T."/>
            <person name="Merkel B.J."/>
            <person name="Hornburger P."/>
            <person name="Mueller R.-W."/>
            <person name="Bruemmer F."/>
            <person name="Labrenz M."/>
            <person name="Spormann A.M."/>
            <person name="Op Den Camp H."/>
            <person name="Overmann J."/>
            <person name="Amann R."/>
            <person name="Jetten M.S.M."/>
            <person name="Mascher T."/>
            <person name="Medema M.H."/>
            <person name="Devos D.P."/>
            <person name="Kaster A.-K."/>
            <person name="Ovreas L."/>
            <person name="Rohde M."/>
            <person name="Galperin M.Y."/>
            <person name="Jogler C."/>
        </authorList>
    </citation>
    <scope>NUCLEOTIDE SEQUENCE [LARGE SCALE GENOMIC DNA]</scope>
    <source>
        <strain evidence="3 4">KOR42</strain>
    </source>
</reference>
<keyword evidence="4" id="KW-1185">Reference proteome</keyword>
<dbReference type="RefSeq" id="WP_146511773.1">
    <property type="nucleotide sequence ID" value="NZ_SIHI01000030.1"/>
</dbReference>
<evidence type="ECO:0000259" key="2">
    <source>
        <dbReference type="Pfam" id="PF03364"/>
    </source>
</evidence>
<evidence type="ECO:0000313" key="4">
    <source>
        <dbReference type="Proteomes" id="UP000317243"/>
    </source>
</evidence>
<dbReference type="InterPro" id="IPR005031">
    <property type="entry name" value="COQ10_START"/>
</dbReference>
<protein>
    <submittedName>
        <fullName evidence="3">Polyketide cyclase / dehydrase and lipid transport</fullName>
    </submittedName>
</protein>
<feature type="domain" description="Coenzyme Q-binding protein COQ10 START" evidence="2">
    <location>
        <begin position="23"/>
        <end position="138"/>
    </location>
</feature>
<dbReference type="OrthoDB" id="9793552at2"/>
<evidence type="ECO:0000256" key="1">
    <source>
        <dbReference type="ARBA" id="ARBA00008918"/>
    </source>
</evidence>
<gene>
    <name evidence="3" type="ORF">KOR42_44140</name>
</gene>
<dbReference type="Pfam" id="PF03364">
    <property type="entry name" value="Polyketide_cyc"/>
    <property type="match status" value="1"/>
</dbReference>
<dbReference type="CDD" id="cd07820">
    <property type="entry name" value="SRPBCC_3"/>
    <property type="match status" value="1"/>
</dbReference>
<dbReference type="AlphaFoldDB" id="A0A5C5VY89"/>
<comment type="caution">
    <text evidence="3">The sequence shown here is derived from an EMBL/GenBank/DDBJ whole genome shotgun (WGS) entry which is preliminary data.</text>
</comment>
<proteinExistence type="inferred from homology"/>
<name>A0A5C5VY89_9PLAN</name>
<dbReference type="Proteomes" id="UP000317243">
    <property type="component" value="Unassembled WGS sequence"/>
</dbReference>
<comment type="similarity">
    <text evidence="1">Belongs to the ribosome association toxin RatA family.</text>
</comment>
<dbReference type="InterPro" id="IPR023393">
    <property type="entry name" value="START-like_dom_sf"/>
</dbReference>
<organism evidence="3 4">
    <name type="scientific">Thalassoglobus neptunius</name>
    <dbReference type="NCBI Taxonomy" id="1938619"/>
    <lineage>
        <taxon>Bacteria</taxon>
        <taxon>Pseudomonadati</taxon>
        <taxon>Planctomycetota</taxon>
        <taxon>Planctomycetia</taxon>
        <taxon>Planctomycetales</taxon>
        <taxon>Planctomycetaceae</taxon>
        <taxon>Thalassoglobus</taxon>
    </lineage>
</organism>
<accession>A0A5C5VY89</accession>
<dbReference type="EMBL" id="SIHI01000030">
    <property type="protein sequence ID" value="TWT43596.1"/>
    <property type="molecule type" value="Genomic_DNA"/>
</dbReference>
<dbReference type="Gene3D" id="3.30.530.20">
    <property type="match status" value="1"/>
</dbReference>
<sequence length="163" mass="19399">MADRIDITSTGPDWQLSCEQFLDAPIDEVFQFFGDAENLEAITPPWLNFKIVTPRPIPMQEGTLIDYRLALRKIPIRWRTKITEWNPPCSFTDEQIRGPYRKWIHQHTFIPKDNGTQVSDHVYYNVPGPRFLHDRLVNRDLRRIFQFRQEVIAQKFHETNFVS</sequence>
<dbReference type="SUPFAM" id="SSF55961">
    <property type="entry name" value="Bet v1-like"/>
    <property type="match status" value="1"/>
</dbReference>